<feature type="binding site" evidence="12">
    <location>
        <position position="212"/>
    </location>
    <ligand>
        <name>Mg(2+)</name>
        <dbReference type="ChEBI" id="CHEBI:18420"/>
        <label>1</label>
        <note>catalytic</note>
    </ligand>
</feature>
<dbReference type="GO" id="GO:0004401">
    <property type="term" value="F:histidinol-phosphatase activity"/>
    <property type="evidence" value="ECO:0007669"/>
    <property type="project" value="UniProtKB-EC"/>
</dbReference>
<dbReference type="InterPro" id="IPR000760">
    <property type="entry name" value="Inositol_monophosphatase-like"/>
</dbReference>
<comment type="cofactor">
    <cofactor evidence="1 12">
        <name>Mg(2+)</name>
        <dbReference type="ChEBI" id="CHEBI:18420"/>
    </cofactor>
</comment>
<dbReference type="SUPFAM" id="SSF56655">
    <property type="entry name" value="Carbohydrate phosphatase"/>
    <property type="match status" value="1"/>
</dbReference>
<dbReference type="PANTHER" id="PTHR43200">
    <property type="entry name" value="PHOSPHATASE"/>
    <property type="match status" value="1"/>
</dbReference>
<dbReference type="Gene3D" id="3.30.540.10">
    <property type="entry name" value="Fructose-1,6-Bisphosphatase, subunit A, domain 1"/>
    <property type="match status" value="1"/>
</dbReference>
<dbReference type="FunCoup" id="A0A420XLX7">
    <property type="interactions" value="100"/>
</dbReference>
<dbReference type="FunFam" id="3.30.540.10:FF:000003">
    <property type="entry name" value="Inositol-1-monophosphatase"/>
    <property type="match status" value="1"/>
</dbReference>
<evidence type="ECO:0000256" key="9">
    <source>
        <dbReference type="ARBA" id="ARBA00033209"/>
    </source>
</evidence>
<accession>A0A420XLX7</accession>
<evidence type="ECO:0000256" key="4">
    <source>
        <dbReference type="ARBA" id="ARBA00013085"/>
    </source>
</evidence>
<evidence type="ECO:0000256" key="6">
    <source>
        <dbReference type="ARBA" id="ARBA00022723"/>
    </source>
</evidence>
<comment type="function">
    <text evidence="11">Catalyzes the dephosphorylation of histidinol-phosphate to histidinol, the direct precursor of histidine.</text>
</comment>
<dbReference type="Proteomes" id="UP000281955">
    <property type="component" value="Unassembled WGS sequence"/>
</dbReference>
<protein>
    <recommendedName>
        <fullName evidence="5">Histidinol-phosphatase</fullName>
        <ecNumber evidence="4">3.1.3.15</ecNumber>
    </recommendedName>
    <alternativeName>
        <fullName evidence="9">Histidinol-phosphate phosphatase</fullName>
    </alternativeName>
</protein>
<dbReference type="OrthoDB" id="9772456at2"/>
<keyword evidence="14" id="KW-1185">Reference proteome</keyword>
<dbReference type="PRINTS" id="PR00377">
    <property type="entry name" value="IMPHPHTASES"/>
</dbReference>
<dbReference type="EMBL" id="RBWV01000014">
    <property type="protein sequence ID" value="RKS71409.1"/>
    <property type="molecule type" value="Genomic_DNA"/>
</dbReference>
<evidence type="ECO:0000256" key="3">
    <source>
        <dbReference type="ARBA" id="ARBA00009759"/>
    </source>
</evidence>
<comment type="catalytic activity">
    <reaction evidence="10">
        <text>L-histidinol phosphate + H2O = L-histidinol + phosphate</text>
        <dbReference type="Rhea" id="RHEA:14465"/>
        <dbReference type="ChEBI" id="CHEBI:15377"/>
        <dbReference type="ChEBI" id="CHEBI:43474"/>
        <dbReference type="ChEBI" id="CHEBI:57699"/>
        <dbReference type="ChEBI" id="CHEBI:57980"/>
        <dbReference type="EC" id="3.1.3.15"/>
    </reaction>
</comment>
<keyword evidence="7" id="KW-0378">Hydrolase</keyword>
<name>A0A420XLX7_9ACTN</name>
<comment type="pathway">
    <text evidence="2">Amino-acid biosynthesis; L-histidine biosynthesis; L-histidine from 5-phospho-alpha-D-ribose 1-diphosphate: step 8/9.</text>
</comment>
<evidence type="ECO:0000313" key="14">
    <source>
        <dbReference type="Proteomes" id="UP000281955"/>
    </source>
</evidence>
<evidence type="ECO:0000256" key="7">
    <source>
        <dbReference type="ARBA" id="ARBA00022801"/>
    </source>
</evidence>
<feature type="binding site" evidence="12">
    <location>
        <position position="85"/>
    </location>
    <ligand>
        <name>Mg(2+)</name>
        <dbReference type="ChEBI" id="CHEBI:18420"/>
        <label>1</label>
        <note>catalytic</note>
    </ligand>
</feature>
<gene>
    <name evidence="13" type="ORF">CLV35_3207</name>
</gene>
<evidence type="ECO:0000313" key="13">
    <source>
        <dbReference type="EMBL" id="RKS71409.1"/>
    </source>
</evidence>
<keyword evidence="8 12" id="KW-0460">Magnesium</keyword>
<dbReference type="PROSITE" id="PS00629">
    <property type="entry name" value="IMP_1"/>
    <property type="match status" value="1"/>
</dbReference>
<dbReference type="GO" id="GO:0046872">
    <property type="term" value="F:metal ion binding"/>
    <property type="evidence" value="ECO:0007669"/>
    <property type="project" value="UniProtKB-KW"/>
</dbReference>
<dbReference type="GO" id="GO:0000105">
    <property type="term" value="P:L-histidine biosynthetic process"/>
    <property type="evidence" value="ECO:0007669"/>
    <property type="project" value="TreeGrafter"/>
</dbReference>
<evidence type="ECO:0000256" key="10">
    <source>
        <dbReference type="ARBA" id="ARBA00049158"/>
    </source>
</evidence>
<reference evidence="13 14" key="1">
    <citation type="submission" date="2018-10" db="EMBL/GenBank/DDBJ databases">
        <title>Genomic Encyclopedia of Archaeal and Bacterial Type Strains, Phase II (KMG-II): from individual species to whole genera.</title>
        <authorList>
            <person name="Goeker M."/>
        </authorList>
    </citation>
    <scope>NUCLEOTIDE SEQUENCE [LARGE SCALE GENOMIC DNA]</scope>
    <source>
        <strain evidence="13 14">RP-AC37</strain>
    </source>
</reference>
<evidence type="ECO:0000256" key="5">
    <source>
        <dbReference type="ARBA" id="ARBA00021697"/>
    </source>
</evidence>
<feature type="binding site" evidence="12">
    <location>
        <position position="88"/>
    </location>
    <ligand>
        <name>Mg(2+)</name>
        <dbReference type="ChEBI" id="CHEBI:18420"/>
        <label>1</label>
        <note>catalytic</note>
    </ligand>
</feature>
<dbReference type="InterPro" id="IPR020583">
    <property type="entry name" value="Inositol_monoP_metal-BS"/>
</dbReference>
<dbReference type="RefSeq" id="WP_121194477.1">
    <property type="nucleotide sequence ID" value="NZ_RBWV01000014.1"/>
</dbReference>
<feature type="binding site" evidence="12">
    <location>
        <position position="70"/>
    </location>
    <ligand>
        <name>Mg(2+)</name>
        <dbReference type="ChEBI" id="CHEBI:18420"/>
        <label>1</label>
        <note>catalytic</note>
    </ligand>
</feature>
<dbReference type="PANTHER" id="PTHR43200:SF6">
    <property type="entry name" value="3'(2'),5'-BISPHOSPHATE NUCLEOTIDASE"/>
    <property type="match status" value="1"/>
</dbReference>
<dbReference type="InParanoid" id="A0A420XLX7"/>
<evidence type="ECO:0000256" key="12">
    <source>
        <dbReference type="PIRSR" id="PIRSR600760-2"/>
    </source>
</evidence>
<evidence type="ECO:0000256" key="2">
    <source>
        <dbReference type="ARBA" id="ARBA00004970"/>
    </source>
</evidence>
<proteinExistence type="inferred from homology"/>
<keyword evidence="6 12" id="KW-0479">Metal-binding</keyword>
<comment type="caution">
    <text evidence="13">The sequence shown here is derived from an EMBL/GenBank/DDBJ whole genome shotgun (WGS) entry which is preliminary data.</text>
</comment>
<evidence type="ECO:0000256" key="11">
    <source>
        <dbReference type="ARBA" id="ARBA00053547"/>
    </source>
</evidence>
<dbReference type="AlphaFoldDB" id="A0A420XLX7"/>
<dbReference type="Gene3D" id="3.40.190.80">
    <property type="match status" value="1"/>
</dbReference>
<dbReference type="Pfam" id="PF00459">
    <property type="entry name" value="Inositol_P"/>
    <property type="match status" value="1"/>
</dbReference>
<evidence type="ECO:0000256" key="8">
    <source>
        <dbReference type="ARBA" id="ARBA00022842"/>
    </source>
</evidence>
<comment type="similarity">
    <text evidence="3">Belongs to the inositol monophosphatase superfamily.</text>
</comment>
<dbReference type="InterPro" id="IPR051090">
    <property type="entry name" value="Inositol_monoP_superfamily"/>
</dbReference>
<organism evidence="13 14">
    <name type="scientific">Motilibacter peucedani</name>
    <dbReference type="NCBI Taxonomy" id="598650"/>
    <lineage>
        <taxon>Bacteria</taxon>
        <taxon>Bacillati</taxon>
        <taxon>Actinomycetota</taxon>
        <taxon>Actinomycetes</taxon>
        <taxon>Motilibacterales</taxon>
        <taxon>Motilibacteraceae</taxon>
        <taxon>Motilibacter</taxon>
    </lineage>
</organism>
<evidence type="ECO:0000256" key="1">
    <source>
        <dbReference type="ARBA" id="ARBA00001946"/>
    </source>
</evidence>
<dbReference type="EC" id="3.1.3.15" evidence="4"/>
<sequence length="258" mass="27693">MQTPWDDDLALALRLADAADTITVRRFGALDLQVEAKPDSSPVSDADTATERELRTLLARERPADAFHGEEFADTGTGPRRWIVDPVDGTKNYVRGVPVWATLVALEHEGRIVVSAVSAPALGRRWWASEGGGAWTATADGPRRLAVSRVARLADASVSWSDLAEWGPRRDAWLGVLDSAWRSRGYGDFWSYALLAEGVVDVAAEPVVELYDLAALDLLVREAGGTFTDLAGRPGPGGGSALATNGLLHDEVLRALQP</sequence>